<feature type="domain" description="VOC" evidence="1">
    <location>
        <begin position="5"/>
        <end position="123"/>
    </location>
</feature>
<keyword evidence="2" id="KW-0223">Dioxygenase</keyword>
<dbReference type="InterPro" id="IPR037523">
    <property type="entry name" value="VOC_core"/>
</dbReference>
<dbReference type="GO" id="GO:0051213">
    <property type="term" value="F:dioxygenase activity"/>
    <property type="evidence" value="ECO:0007669"/>
    <property type="project" value="UniProtKB-KW"/>
</dbReference>
<reference evidence="2 3" key="1">
    <citation type="submission" date="2019-03" db="EMBL/GenBank/DDBJ databases">
        <title>Genomic Encyclopedia of Type Strains, Phase IV (KMG-IV): sequencing the most valuable type-strain genomes for metagenomic binning, comparative biology and taxonomic classification.</title>
        <authorList>
            <person name="Goeker M."/>
        </authorList>
    </citation>
    <scope>NUCLEOTIDE SEQUENCE [LARGE SCALE GENOMIC DNA]</scope>
    <source>
        <strain evidence="2 3">DSM 24830</strain>
    </source>
</reference>
<gene>
    <name evidence="2" type="ORF">EV695_2921</name>
</gene>
<dbReference type="SUPFAM" id="SSF54593">
    <property type="entry name" value="Glyoxalase/Bleomycin resistance protein/Dihydroxybiphenyl dioxygenase"/>
    <property type="match status" value="1"/>
</dbReference>
<sequence>MQIEKLDHVNIRTTQLDNMINWYSHVLGMKTGDRPNFPFPGAWLYSNDTVMVHLIGIDGPEGIGSEAYLKLEHFAFSASGLNEFEARLNELKEEYRRVDLSAVNLVQINIWDPDGNHIHVDFAADE</sequence>
<dbReference type="AlphaFoldDB" id="A0A4R1F0D2"/>
<evidence type="ECO:0000313" key="2">
    <source>
        <dbReference type="EMBL" id="TCJ84958.1"/>
    </source>
</evidence>
<evidence type="ECO:0000313" key="3">
    <source>
        <dbReference type="Proteomes" id="UP000294887"/>
    </source>
</evidence>
<organism evidence="2 3">
    <name type="scientific">Cocleimonas flava</name>
    <dbReference type="NCBI Taxonomy" id="634765"/>
    <lineage>
        <taxon>Bacteria</taxon>
        <taxon>Pseudomonadati</taxon>
        <taxon>Pseudomonadota</taxon>
        <taxon>Gammaproteobacteria</taxon>
        <taxon>Thiotrichales</taxon>
        <taxon>Thiotrichaceae</taxon>
        <taxon>Cocleimonas</taxon>
    </lineage>
</organism>
<dbReference type="RefSeq" id="WP_131906679.1">
    <property type="nucleotide sequence ID" value="NZ_BAAAFU010000006.1"/>
</dbReference>
<dbReference type="PANTHER" id="PTHR46142:SF3">
    <property type="entry name" value="F18B13.24 PROTEIN"/>
    <property type="match status" value="1"/>
</dbReference>
<keyword evidence="3" id="KW-1185">Reference proteome</keyword>
<keyword evidence="2" id="KW-0560">Oxidoreductase</keyword>
<dbReference type="Gene3D" id="3.10.180.10">
    <property type="entry name" value="2,3-Dihydroxybiphenyl 1,2-Dioxygenase, domain 1"/>
    <property type="match status" value="1"/>
</dbReference>
<dbReference type="Proteomes" id="UP000294887">
    <property type="component" value="Unassembled WGS sequence"/>
</dbReference>
<protein>
    <submittedName>
        <fullName evidence="2">Glyoxalase/bleomycin resistance protein/dioxygenase superfamily protein</fullName>
    </submittedName>
</protein>
<dbReference type="PANTHER" id="PTHR46142">
    <property type="match status" value="1"/>
</dbReference>
<dbReference type="InterPro" id="IPR029068">
    <property type="entry name" value="Glyas_Bleomycin-R_OHBP_Dase"/>
</dbReference>
<proteinExistence type="predicted"/>
<dbReference type="OrthoDB" id="9804944at2"/>
<dbReference type="InterPro" id="IPR004360">
    <property type="entry name" value="Glyas_Fos-R_dOase_dom"/>
</dbReference>
<accession>A0A4R1F0D2</accession>
<dbReference type="Pfam" id="PF00903">
    <property type="entry name" value="Glyoxalase"/>
    <property type="match status" value="1"/>
</dbReference>
<dbReference type="PROSITE" id="PS51819">
    <property type="entry name" value="VOC"/>
    <property type="match status" value="1"/>
</dbReference>
<dbReference type="EMBL" id="SMFQ01000004">
    <property type="protein sequence ID" value="TCJ84958.1"/>
    <property type="molecule type" value="Genomic_DNA"/>
</dbReference>
<comment type="caution">
    <text evidence="2">The sequence shown here is derived from an EMBL/GenBank/DDBJ whole genome shotgun (WGS) entry which is preliminary data.</text>
</comment>
<evidence type="ECO:0000259" key="1">
    <source>
        <dbReference type="PROSITE" id="PS51819"/>
    </source>
</evidence>
<name>A0A4R1F0D2_9GAMM</name>